<gene>
    <name evidence="3" type="ORF">DN069_13195</name>
</gene>
<evidence type="ECO:0000256" key="1">
    <source>
        <dbReference type="SAM" id="MobiDB-lite"/>
    </source>
</evidence>
<dbReference type="Proteomes" id="UP000248889">
    <property type="component" value="Unassembled WGS sequence"/>
</dbReference>
<keyword evidence="4" id="KW-1185">Reference proteome</keyword>
<name>A0A2X0KDB6_9ACTN</name>
<comment type="caution">
    <text evidence="3">The sequence shown here is derived from an EMBL/GenBank/DDBJ whole genome shotgun (WGS) entry which is preliminary data.</text>
</comment>
<dbReference type="OrthoDB" id="3452668at2"/>
<protein>
    <submittedName>
        <fullName evidence="3">Glycosyl transferase family 1</fullName>
    </submittedName>
</protein>
<reference evidence="3 4" key="1">
    <citation type="submission" date="2018-06" db="EMBL/GenBank/DDBJ databases">
        <title>Streptacidiphilus pinicola sp. nov., isolated from pine grove soil.</title>
        <authorList>
            <person name="Roh S.G."/>
            <person name="Park S."/>
            <person name="Kim M.-K."/>
            <person name="Yun B.-R."/>
            <person name="Park J."/>
            <person name="Kim M.J."/>
            <person name="Kim Y.S."/>
            <person name="Kim S.B."/>
        </authorList>
    </citation>
    <scope>NUCLEOTIDE SEQUENCE [LARGE SCALE GENOMIC DNA]</scope>
    <source>
        <strain evidence="3 4">MMS16-CNU450</strain>
    </source>
</reference>
<sequence length="393" mass="43860">MTTAVRSDAAGGGPAEPAPQYETVVLRDERALDALAGEWDDLQERSPGATPFQSHAWLASWWHSYGRPGRLRLVTVRRDGRLIALAPLYRDGAVLRPLGAEITDFHDVLLDREFADEAARRLAAALAAELRGPFARLDLPEVRADAAVHVLHTHWPRTARRLPASLVQHLPGVPMEELLIRLPGRTAQRTRVKLRKLAAAGIDVRLVPPWEAPEAVDRMLALHALQWRDRGATPEHMRGRFASHLRAAATGMAATDRAQLREYRLDGRLIACDLMLQSTGMVALYVYGVHPEARERLDIAGMLFGESLAHAVSTGRHELSLLRGNEPYKQRWRPDPAHNERLLFGSAPAVVLTACAARAEERAKEFARRRMPWLKEVRGRARVLKAKLTRQVA</sequence>
<dbReference type="Gene3D" id="3.40.630.30">
    <property type="match status" value="1"/>
</dbReference>
<dbReference type="InterPro" id="IPR038740">
    <property type="entry name" value="BioF2-like_GNAT_dom"/>
</dbReference>
<accession>A0A2X0KDB6</accession>
<evidence type="ECO:0000313" key="4">
    <source>
        <dbReference type="Proteomes" id="UP000248889"/>
    </source>
</evidence>
<keyword evidence="3" id="KW-0808">Transferase</keyword>
<feature type="domain" description="BioF2-like acetyltransferase" evidence="2">
    <location>
        <begin position="186"/>
        <end position="330"/>
    </location>
</feature>
<organism evidence="3 4">
    <name type="scientific">Streptacidiphilus pinicola</name>
    <dbReference type="NCBI Taxonomy" id="2219663"/>
    <lineage>
        <taxon>Bacteria</taxon>
        <taxon>Bacillati</taxon>
        <taxon>Actinomycetota</taxon>
        <taxon>Actinomycetes</taxon>
        <taxon>Kitasatosporales</taxon>
        <taxon>Streptomycetaceae</taxon>
        <taxon>Streptacidiphilus</taxon>
    </lineage>
</organism>
<evidence type="ECO:0000313" key="3">
    <source>
        <dbReference type="EMBL" id="RAG85189.1"/>
    </source>
</evidence>
<dbReference type="AlphaFoldDB" id="A0A2X0KDB6"/>
<dbReference type="Pfam" id="PF13480">
    <property type="entry name" value="Acetyltransf_6"/>
    <property type="match status" value="1"/>
</dbReference>
<dbReference type="RefSeq" id="WP_111501143.1">
    <property type="nucleotide sequence ID" value="NZ_QKYN01000048.1"/>
</dbReference>
<dbReference type="GO" id="GO:0016740">
    <property type="term" value="F:transferase activity"/>
    <property type="evidence" value="ECO:0007669"/>
    <property type="project" value="UniProtKB-KW"/>
</dbReference>
<evidence type="ECO:0000259" key="2">
    <source>
        <dbReference type="Pfam" id="PF13480"/>
    </source>
</evidence>
<dbReference type="EMBL" id="QKYN01000048">
    <property type="protein sequence ID" value="RAG85189.1"/>
    <property type="molecule type" value="Genomic_DNA"/>
</dbReference>
<dbReference type="SUPFAM" id="SSF55729">
    <property type="entry name" value="Acyl-CoA N-acyltransferases (Nat)"/>
    <property type="match status" value="1"/>
</dbReference>
<dbReference type="InterPro" id="IPR016181">
    <property type="entry name" value="Acyl_CoA_acyltransferase"/>
</dbReference>
<proteinExistence type="predicted"/>
<feature type="region of interest" description="Disordered" evidence="1">
    <location>
        <begin position="1"/>
        <end position="21"/>
    </location>
</feature>